<dbReference type="eggNOG" id="COG0644">
    <property type="taxonomic scope" value="Bacteria"/>
</dbReference>
<dbReference type="OrthoDB" id="9799983at2"/>
<evidence type="ECO:0000256" key="3">
    <source>
        <dbReference type="ARBA" id="ARBA00022630"/>
    </source>
</evidence>
<dbReference type="Pfam" id="PF12831">
    <property type="entry name" value="FAD_oxidored"/>
    <property type="match status" value="1"/>
</dbReference>
<dbReference type="EMBL" id="CP000478">
    <property type="protein sequence ID" value="ABK19596.1"/>
    <property type="molecule type" value="Genomic_DNA"/>
</dbReference>
<keyword evidence="5" id="KW-0560">Oxidoreductase</keyword>
<evidence type="ECO:0000259" key="6">
    <source>
        <dbReference type="Pfam" id="PF26311"/>
    </source>
</evidence>
<dbReference type="RefSeq" id="WP_011700712.1">
    <property type="nucleotide sequence ID" value="NC_008554.1"/>
</dbReference>
<dbReference type="Proteomes" id="UP000001784">
    <property type="component" value="Chromosome"/>
</dbReference>
<dbReference type="NCBIfam" id="NF007450">
    <property type="entry name" value="PRK10015.1"/>
    <property type="match status" value="1"/>
</dbReference>
<keyword evidence="3" id="KW-0285">Flavoprotein</keyword>
<evidence type="ECO:0000256" key="1">
    <source>
        <dbReference type="ARBA" id="ARBA00001974"/>
    </source>
</evidence>
<dbReference type="STRING" id="335543.Sfum_3927"/>
<dbReference type="PANTHER" id="PTHR43624">
    <property type="entry name" value="ELECTRON TRANSFER FLAVOPROTEIN-QUINONE OXIDOREDUCTASE YDIS-RELATED"/>
    <property type="match status" value="1"/>
</dbReference>
<reference evidence="7 8" key="1">
    <citation type="submission" date="2006-10" db="EMBL/GenBank/DDBJ databases">
        <title>Complete sequence of Syntrophobacter fumaroxidans MPOB.</title>
        <authorList>
            <consortium name="US DOE Joint Genome Institute"/>
            <person name="Copeland A."/>
            <person name="Lucas S."/>
            <person name="Lapidus A."/>
            <person name="Barry K."/>
            <person name="Detter J.C."/>
            <person name="Glavina del Rio T."/>
            <person name="Hammon N."/>
            <person name="Israni S."/>
            <person name="Pitluck S."/>
            <person name="Goltsman E.G."/>
            <person name="Martinez M."/>
            <person name="Schmutz J."/>
            <person name="Larimer F."/>
            <person name="Land M."/>
            <person name="Hauser L."/>
            <person name="Kyrpides N."/>
            <person name="Kim E."/>
            <person name="Boone D.R."/>
            <person name="Brockman F."/>
            <person name="Culley D."/>
            <person name="Ferry J."/>
            <person name="Gunsalus R."/>
            <person name="McInerney M.J."/>
            <person name="Morrison M."/>
            <person name="Plugge C."/>
            <person name="Rohlin L."/>
            <person name="Scholten J."/>
            <person name="Sieber J."/>
            <person name="Stams A.J.M."/>
            <person name="Worm P."/>
            <person name="Henstra A.M."/>
            <person name="Richardson P."/>
        </authorList>
    </citation>
    <scope>NUCLEOTIDE SEQUENCE [LARGE SCALE GENOMIC DNA]</scope>
    <source>
        <strain evidence="8">DSM 10017 / MPOB</strain>
    </source>
</reference>
<accession>A0LQ94</accession>
<dbReference type="SUPFAM" id="SSF51905">
    <property type="entry name" value="FAD/NAD(P)-binding domain"/>
    <property type="match status" value="1"/>
</dbReference>
<dbReference type="Gene3D" id="3.50.50.60">
    <property type="entry name" value="FAD/NAD(P)-binding domain"/>
    <property type="match status" value="1"/>
</dbReference>
<evidence type="ECO:0000256" key="4">
    <source>
        <dbReference type="ARBA" id="ARBA00022827"/>
    </source>
</evidence>
<dbReference type="InterPro" id="IPR039651">
    <property type="entry name" value="FixC-like"/>
</dbReference>
<proteinExistence type="inferred from homology"/>
<dbReference type="GO" id="GO:0016491">
    <property type="term" value="F:oxidoreductase activity"/>
    <property type="evidence" value="ECO:0007669"/>
    <property type="project" value="UniProtKB-KW"/>
</dbReference>
<evidence type="ECO:0000256" key="2">
    <source>
        <dbReference type="ARBA" id="ARBA00006796"/>
    </source>
</evidence>
<comment type="similarity">
    <text evidence="2">Belongs to the ETF-QO/FixC family.</text>
</comment>
<sequence length="431" mass="46289">MAEDKTTAIVVGAGPAGSTAAYLLAREGHEVILVERGTAPGCKNMYGGRMYSHALNRIIPEFWTEAPVERCVERELITFLDGERSVSVACRDSEWAGPGCHSFTLLRAEFDAWLAAKAEEAGALLACGIRVDDLVFENGRVVGIRAGEDEMMADVVIAADGVNSVLARKAGLAGPFSARQVATGVKQIIELPAQTINERFQVDDFHGAAQLFVGDCSGGVQGGGFLYTNKNSISLGLVFNVAELSRCRMKPAEALEDFKSSPHIAPLIEGGREAEYSAHLVPEAGLGMMPELFGDGILVAGDAAGFVLNLGYTVRGMDFAVASGEAAARAVMEAKAHNDFSRNGLCRYRELLRESFVLRDLEAYRSAPEILENKRMFNQYPKLVTGLASELFTVDGKPPARLARKIYDRIRASGIGLGQLALDGWKGARGL</sequence>
<dbReference type="PANTHER" id="PTHR43624:SF2">
    <property type="entry name" value="ELECTRON TRANSFER FLAVOPROTEIN-QUINONE OXIDOREDUCTASE YDIS-RELATED"/>
    <property type="match status" value="1"/>
</dbReference>
<dbReference type="KEGG" id="sfu:Sfum_3927"/>
<dbReference type="SUPFAM" id="SSF54373">
    <property type="entry name" value="FAD-linked reductases, C-terminal domain"/>
    <property type="match status" value="1"/>
</dbReference>
<dbReference type="InterPro" id="IPR036188">
    <property type="entry name" value="FAD/NAD-bd_sf"/>
</dbReference>
<dbReference type="FunCoup" id="A0LQ94">
    <property type="interactions" value="471"/>
</dbReference>
<name>A0LQ94_SYNFM</name>
<gene>
    <name evidence="7" type="ordered locus">Sfum_3927</name>
</gene>
<keyword evidence="8" id="KW-1185">Reference proteome</keyword>
<dbReference type="InParanoid" id="A0LQ94"/>
<evidence type="ECO:0000256" key="5">
    <source>
        <dbReference type="ARBA" id="ARBA00023002"/>
    </source>
</evidence>
<comment type="cofactor">
    <cofactor evidence="1">
        <name>FAD</name>
        <dbReference type="ChEBI" id="CHEBI:57692"/>
    </cofactor>
</comment>
<evidence type="ECO:0000313" key="8">
    <source>
        <dbReference type="Proteomes" id="UP000001784"/>
    </source>
</evidence>
<dbReference type="HOGENOM" id="CLU_050977_0_0_7"/>
<keyword evidence="4" id="KW-0274">FAD</keyword>
<dbReference type="PRINTS" id="PR00420">
    <property type="entry name" value="RNGMNOXGNASE"/>
</dbReference>
<dbReference type="AlphaFoldDB" id="A0LQ94"/>
<evidence type="ECO:0000313" key="7">
    <source>
        <dbReference type="EMBL" id="ABK19596.1"/>
    </source>
</evidence>
<protein>
    <submittedName>
        <fullName evidence="7">FAD dependent oxidoreductase</fullName>
    </submittedName>
</protein>
<organism evidence="7 8">
    <name type="scientific">Syntrophobacter fumaroxidans (strain DSM 10017 / MPOB)</name>
    <dbReference type="NCBI Taxonomy" id="335543"/>
    <lineage>
        <taxon>Bacteria</taxon>
        <taxon>Pseudomonadati</taxon>
        <taxon>Thermodesulfobacteriota</taxon>
        <taxon>Syntrophobacteria</taxon>
        <taxon>Syntrophobacterales</taxon>
        <taxon>Syntrophobacteraceae</taxon>
        <taxon>Syntrophobacter</taxon>
    </lineage>
</organism>
<dbReference type="Pfam" id="PF26311">
    <property type="entry name" value="ETF-QO_FixC_C"/>
    <property type="match status" value="1"/>
</dbReference>
<feature type="domain" description="FixC-like C-terminal" evidence="6">
    <location>
        <begin position="368"/>
        <end position="429"/>
    </location>
</feature>
<dbReference type="InterPro" id="IPR059103">
    <property type="entry name" value="FixC-like_C"/>
</dbReference>